<accession>A0A7R9M6K6</accession>
<evidence type="ECO:0000313" key="2">
    <source>
        <dbReference type="EMBL" id="CAD7653228.1"/>
    </source>
</evidence>
<dbReference type="EMBL" id="OC921239">
    <property type="protein sequence ID" value="CAD7653228.1"/>
    <property type="molecule type" value="Genomic_DNA"/>
</dbReference>
<keyword evidence="3" id="KW-1185">Reference proteome</keyword>
<evidence type="ECO:0000313" key="3">
    <source>
        <dbReference type="Proteomes" id="UP000728032"/>
    </source>
</evidence>
<keyword evidence="1" id="KW-0732">Signal</keyword>
<sequence>MRSMIAVLTLLFVVFTIGDFKNVNQRYAKTIPKVADSFKTTFVNEFKQGHNVSTYPDNSDKVCWVCSRPCAMIYCCEGSNPQCCSVGGYCGCCTN</sequence>
<dbReference type="AlphaFoldDB" id="A0A7R9M6K6"/>
<feature type="chain" id="PRO_5036211404" evidence="1">
    <location>
        <begin position="19"/>
        <end position="95"/>
    </location>
</feature>
<evidence type="ECO:0000256" key="1">
    <source>
        <dbReference type="SAM" id="SignalP"/>
    </source>
</evidence>
<gene>
    <name evidence="2" type="ORF">ONB1V03_LOCUS9885</name>
</gene>
<feature type="signal peptide" evidence="1">
    <location>
        <begin position="1"/>
        <end position="18"/>
    </location>
</feature>
<dbReference type="Proteomes" id="UP000728032">
    <property type="component" value="Unassembled WGS sequence"/>
</dbReference>
<name>A0A7R9M6K6_9ACAR</name>
<proteinExistence type="predicted"/>
<dbReference type="OrthoDB" id="8354356at2759"/>
<reference evidence="2" key="1">
    <citation type="submission" date="2020-11" db="EMBL/GenBank/DDBJ databases">
        <authorList>
            <person name="Tran Van P."/>
        </authorList>
    </citation>
    <scope>NUCLEOTIDE SEQUENCE</scope>
</reference>
<dbReference type="EMBL" id="CAJPVJ010006414">
    <property type="protein sequence ID" value="CAG2170415.1"/>
    <property type="molecule type" value="Genomic_DNA"/>
</dbReference>
<organism evidence="2">
    <name type="scientific">Oppiella nova</name>
    <dbReference type="NCBI Taxonomy" id="334625"/>
    <lineage>
        <taxon>Eukaryota</taxon>
        <taxon>Metazoa</taxon>
        <taxon>Ecdysozoa</taxon>
        <taxon>Arthropoda</taxon>
        <taxon>Chelicerata</taxon>
        <taxon>Arachnida</taxon>
        <taxon>Acari</taxon>
        <taxon>Acariformes</taxon>
        <taxon>Sarcoptiformes</taxon>
        <taxon>Oribatida</taxon>
        <taxon>Brachypylina</taxon>
        <taxon>Oppioidea</taxon>
        <taxon>Oppiidae</taxon>
        <taxon>Oppiella</taxon>
    </lineage>
</organism>
<protein>
    <submittedName>
        <fullName evidence="2">Uncharacterized protein</fullName>
    </submittedName>
</protein>